<comment type="similarity">
    <text evidence="1">Belongs to the short-chain fatty acyl-CoA assimilation regulator (ScfR) family.</text>
</comment>
<dbReference type="PANTHER" id="PTHR43236">
    <property type="entry name" value="ANTITOXIN HIGA1"/>
    <property type="match status" value="1"/>
</dbReference>
<dbReference type="InterPro" id="IPR001387">
    <property type="entry name" value="Cro/C1-type_HTH"/>
</dbReference>
<dbReference type="InterPro" id="IPR010359">
    <property type="entry name" value="IrrE_HExxH"/>
</dbReference>
<dbReference type="Gene3D" id="1.10.260.40">
    <property type="entry name" value="lambda repressor-like DNA-binding domains"/>
    <property type="match status" value="1"/>
</dbReference>
<feature type="domain" description="HTH cro/C1-type" evidence="2">
    <location>
        <begin position="16"/>
        <end position="71"/>
    </location>
</feature>
<dbReference type="EMBL" id="CP067341">
    <property type="protein sequence ID" value="QQP11342.1"/>
    <property type="molecule type" value="Genomic_DNA"/>
</dbReference>
<dbReference type="Gene3D" id="1.10.10.2910">
    <property type="match status" value="1"/>
</dbReference>
<dbReference type="InterPro" id="IPR010982">
    <property type="entry name" value="Lambda_DNA-bd_dom_sf"/>
</dbReference>
<dbReference type="PANTHER" id="PTHR43236:SF1">
    <property type="entry name" value="BLL7220 PROTEIN"/>
    <property type="match status" value="1"/>
</dbReference>
<dbReference type="RefSeq" id="WP_201406512.1">
    <property type="nucleotide sequence ID" value="NZ_CP067341.1"/>
</dbReference>
<gene>
    <name evidence="3" type="ORF">FJQ98_19305</name>
</gene>
<dbReference type="CDD" id="cd00093">
    <property type="entry name" value="HTH_XRE"/>
    <property type="match status" value="1"/>
</dbReference>
<sequence>MEGKVNTDKVFQGERLKEAREARGYTIRELTEKIELNNHQTLSKYENGKAIPPAEVLYKIMNTLDFPFNYFFEKENYDDMNNIVFFRSKASTTAKLKKMHEIKIEWVIRIFNYLESIVDFPQSDLPQIEEKEPSFFKPRDFEEIEEIALNMRKRWNLSNGPITDLTHLFEKHGIVVSTIDSNDYYVDACSKWVGNRLFILVGNEKASPSKIKFTLAHELGHYLLHHNITKEEFNTKNIYKRMEEEANHFASAFLLPAEVFSTELVTHTMDYYLLLKRRWQVSIQAMIYRSKELNLINDYQASYLWKQISKRGWRTKEPYDDVLLKERPILLKEAIELINTHNVKTKVELRDEAKLSADDIEAIATLPQGYFSQYTGKDNVIFF</sequence>
<evidence type="ECO:0000313" key="4">
    <source>
        <dbReference type="Proteomes" id="UP000596049"/>
    </source>
</evidence>
<name>A0ABX7APX7_9BACI</name>
<dbReference type="SMART" id="SM00530">
    <property type="entry name" value="HTH_XRE"/>
    <property type="match status" value="1"/>
</dbReference>
<protein>
    <submittedName>
        <fullName evidence="3">XRE family transcriptional regulator</fullName>
    </submittedName>
</protein>
<reference evidence="3 4" key="1">
    <citation type="submission" date="2020-01" db="EMBL/GenBank/DDBJ databases">
        <authorList>
            <person name="Liu G."/>
            <person name="Liu B."/>
        </authorList>
    </citation>
    <scope>NUCLEOTIDE SEQUENCE [LARGE SCALE GENOMIC DNA]</scope>
    <source>
        <strain evidence="3 4">FJAT-51161</strain>
    </source>
</reference>
<evidence type="ECO:0000259" key="2">
    <source>
        <dbReference type="PROSITE" id="PS50943"/>
    </source>
</evidence>
<dbReference type="PROSITE" id="PS50943">
    <property type="entry name" value="HTH_CROC1"/>
    <property type="match status" value="1"/>
</dbReference>
<dbReference type="Proteomes" id="UP000596049">
    <property type="component" value="Chromosome"/>
</dbReference>
<dbReference type="Pfam" id="PF06114">
    <property type="entry name" value="Peptidase_M78"/>
    <property type="match status" value="1"/>
</dbReference>
<evidence type="ECO:0000256" key="1">
    <source>
        <dbReference type="ARBA" id="ARBA00007227"/>
    </source>
</evidence>
<evidence type="ECO:0000313" key="3">
    <source>
        <dbReference type="EMBL" id="QQP11342.1"/>
    </source>
</evidence>
<keyword evidence="4" id="KW-1185">Reference proteome</keyword>
<organism evidence="3 4">
    <name type="scientific">Lysinibacillus agricola</name>
    <dbReference type="NCBI Taxonomy" id="2590012"/>
    <lineage>
        <taxon>Bacteria</taxon>
        <taxon>Bacillati</taxon>
        <taxon>Bacillota</taxon>
        <taxon>Bacilli</taxon>
        <taxon>Bacillales</taxon>
        <taxon>Bacillaceae</taxon>
        <taxon>Lysinibacillus</taxon>
    </lineage>
</organism>
<dbReference type="Pfam" id="PF12844">
    <property type="entry name" value="HTH_19"/>
    <property type="match status" value="1"/>
</dbReference>
<accession>A0ABX7APX7</accession>
<dbReference type="SUPFAM" id="SSF47413">
    <property type="entry name" value="lambda repressor-like DNA-binding domains"/>
    <property type="match status" value="1"/>
</dbReference>
<dbReference type="InterPro" id="IPR052345">
    <property type="entry name" value="Rad_response_metalloprotease"/>
</dbReference>
<proteinExistence type="inferred from homology"/>